<feature type="transmembrane region" description="Helical" evidence="7">
    <location>
        <begin position="163"/>
        <end position="183"/>
    </location>
</feature>
<keyword evidence="11" id="KW-1185">Reference proteome</keyword>
<feature type="transmembrane region" description="Helical" evidence="7">
    <location>
        <begin position="269"/>
        <end position="291"/>
    </location>
</feature>
<keyword evidence="6 7" id="KW-0472">Membrane</keyword>
<accession>A0AAX3AKQ0</accession>
<dbReference type="Pfam" id="PF00528">
    <property type="entry name" value="BPD_transp_1"/>
    <property type="match status" value="1"/>
</dbReference>
<evidence type="ECO:0000256" key="2">
    <source>
        <dbReference type="ARBA" id="ARBA00022448"/>
    </source>
</evidence>
<keyword evidence="2 7" id="KW-0813">Transport</keyword>
<reference evidence="10" key="1">
    <citation type="submission" date="2022-04" db="EMBL/GenBank/DDBJ databases">
        <title>Sequencing and genomic assembly of Halococcus dombrowskii.</title>
        <authorList>
            <person name="Lim S.W."/>
            <person name="MacLea K.S."/>
        </authorList>
    </citation>
    <scope>NUCLEOTIDE SEQUENCE</scope>
    <source>
        <strain evidence="10">H4</strain>
    </source>
</reference>
<evidence type="ECO:0000256" key="4">
    <source>
        <dbReference type="ARBA" id="ARBA00022692"/>
    </source>
</evidence>
<keyword evidence="5 7" id="KW-1133">Transmembrane helix</keyword>
<keyword evidence="4 7" id="KW-0812">Transmembrane</keyword>
<feature type="region of interest" description="Disordered" evidence="8">
    <location>
        <begin position="28"/>
        <end position="50"/>
    </location>
</feature>
<dbReference type="Proteomes" id="UP000830542">
    <property type="component" value="Chromosome"/>
</dbReference>
<evidence type="ECO:0000256" key="3">
    <source>
        <dbReference type="ARBA" id="ARBA00022475"/>
    </source>
</evidence>
<evidence type="ECO:0000259" key="9">
    <source>
        <dbReference type="PROSITE" id="PS50928"/>
    </source>
</evidence>
<sequence>MPSPDRTDVGRSIRSRLSDLRTRLVGDTGDDETAVRTDGGATVSRGSAGTGLSDRLRSLRNSRFVGSLPFWLPPFLLMGLFVYGAIGWNFLISLTDMEGFGDPDYSALDFQQYAELFGSQAFIDAARNTFVLLVAFTILCLVLGLVLAILLDRTLRLQNTFRLVYLLPFSLSFVVTAQLWAWMYDIDNGIINSVLSIGGLQPDWIGNPQLVLGAVIFALVWQFSGYAMVVFLAGLQAIPDEHFEAARIDGASTITMYWRVIIPQLRGSVISALVVLMIGALKAFDFLYALFGQYRPAAGADILATLMVREAYSNQHWAYGSAIAIVLYVLALLVVIPYLYSQYRRGAL</sequence>
<dbReference type="EMBL" id="CP095005">
    <property type="protein sequence ID" value="UOO94434.1"/>
    <property type="molecule type" value="Genomic_DNA"/>
</dbReference>
<dbReference type="PANTHER" id="PTHR30193:SF42">
    <property type="entry name" value="ABC TRANSPORTER PERMEASE PROTEIN"/>
    <property type="match status" value="1"/>
</dbReference>
<feature type="domain" description="ABC transmembrane type-1" evidence="9">
    <location>
        <begin position="126"/>
        <end position="340"/>
    </location>
</feature>
<dbReference type="GO" id="GO:0055085">
    <property type="term" value="P:transmembrane transport"/>
    <property type="evidence" value="ECO:0007669"/>
    <property type="project" value="InterPro"/>
</dbReference>
<dbReference type="PANTHER" id="PTHR30193">
    <property type="entry name" value="ABC TRANSPORTER PERMEASE PROTEIN"/>
    <property type="match status" value="1"/>
</dbReference>
<gene>
    <name evidence="10" type="ORF">MUK72_10700</name>
</gene>
<name>A0AAX3AKQ0_HALDO</name>
<protein>
    <submittedName>
        <fullName evidence="10">Sugar ABC transporter permease</fullName>
    </submittedName>
</protein>
<evidence type="ECO:0000256" key="1">
    <source>
        <dbReference type="ARBA" id="ARBA00004651"/>
    </source>
</evidence>
<dbReference type="InterPro" id="IPR051393">
    <property type="entry name" value="ABC_transporter_permease"/>
</dbReference>
<dbReference type="GeneID" id="71762322"/>
<dbReference type="InterPro" id="IPR000515">
    <property type="entry name" value="MetI-like"/>
</dbReference>
<feature type="transmembrane region" description="Helical" evidence="7">
    <location>
        <begin position="64"/>
        <end position="86"/>
    </location>
</feature>
<dbReference type="RefSeq" id="WP_244700202.1">
    <property type="nucleotide sequence ID" value="NZ_BAAADN010000002.1"/>
</dbReference>
<feature type="transmembrane region" description="Helical" evidence="7">
    <location>
        <begin position="317"/>
        <end position="340"/>
    </location>
</feature>
<keyword evidence="3" id="KW-1003">Cell membrane</keyword>
<dbReference type="CDD" id="cd06261">
    <property type="entry name" value="TM_PBP2"/>
    <property type="match status" value="1"/>
</dbReference>
<dbReference type="GO" id="GO:0005886">
    <property type="term" value="C:plasma membrane"/>
    <property type="evidence" value="ECO:0007669"/>
    <property type="project" value="UniProtKB-SubCell"/>
</dbReference>
<dbReference type="SUPFAM" id="SSF161098">
    <property type="entry name" value="MetI-like"/>
    <property type="match status" value="1"/>
</dbReference>
<evidence type="ECO:0000256" key="5">
    <source>
        <dbReference type="ARBA" id="ARBA00022989"/>
    </source>
</evidence>
<dbReference type="Gene3D" id="1.10.3720.10">
    <property type="entry name" value="MetI-like"/>
    <property type="match status" value="1"/>
</dbReference>
<evidence type="ECO:0000313" key="10">
    <source>
        <dbReference type="EMBL" id="UOO94434.1"/>
    </source>
</evidence>
<evidence type="ECO:0000256" key="8">
    <source>
        <dbReference type="SAM" id="MobiDB-lite"/>
    </source>
</evidence>
<evidence type="ECO:0000256" key="6">
    <source>
        <dbReference type="ARBA" id="ARBA00023136"/>
    </source>
</evidence>
<evidence type="ECO:0000256" key="7">
    <source>
        <dbReference type="RuleBase" id="RU363032"/>
    </source>
</evidence>
<dbReference type="PROSITE" id="PS50928">
    <property type="entry name" value="ABC_TM1"/>
    <property type="match status" value="1"/>
</dbReference>
<feature type="transmembrane region" description="Helical" evidence="7">
    <location>
        <begin position="210"/>
        <end position="233"/>
    </location>
</feature>
<organism evidence="10 11">
    <name type="scientific">Halococcus dombrowskii</name>
    <dbReference type="NCBI Taxonomy" id="179637"/>
    <lineage>
        <taxon>Archaea</taxon>
        <taxon>Methanobacteriati</taxon>
        <taxon>Methanobacteriota</taxon>
        <taxon>Stenosarchaea group</taxon>
        <taxon>Halobacteria</taxon>
        <taxon>Halobacteriales</taxon>
        <taxon>Halococcaceae</taxon>
        <taxon>Halococcus</taxon>
    </lineage>
</organism>
<dbReference type="InterPro" id="IPR035906">
    <property type="entry name" value="MetI-like_sf"/>
</dbReference>
<feature type="transmembrane region" description="Helical" evidence="7">
    <location>
        <begin position="130"/>
        <end position="151"/>
    </location>
</feature>
<proteinExistence type="inferred from homology"/>
<comment type="similarity">
    <text evidence="7">Belongs to the binding-protein-dependent transport system permease family.</text>
</comment>
<dbReference type="KEGG" id="hdo:MUK72_10700"/>
<evidence type="ECO:0000313" key="11">
    <source>
        <dbReference type="Proteomes" id="UP000830542"/>
    </source>
</evidence>
<dbReference type="AlphaFoldDB" id="A0AAX3AKQ0"/>
<comment type="subcellular location">
    <subcellularLocation>
        <location evidence="1 7">Cell membrane</location>
        <topology evidence="1 7">Multi-pass membrane protein</topology>
    </subcellularLocation>
</comment>